<sequence>MNDKDIEKYLTLLEDGWLSNDDLEVSDQEEENDLENHNREQVLHIMLQSNEEYTESPQNPESDPPITESEEINIQVQSMRVPTGHMFPGLLDKRKLIWKKPNMKFDKSKITFQGDFRKSIAMAARRALDYSQIEKILENSDDEIPSERGSDSEVEDDLNKDDVQSDTENKLIDEVAAEIIE</sequence>
<gene>
    <name evidence="2" type="ORF">DCHRY22_LOCUS11434</name>
</gene>
<reference evidence="2" key="1">
    <citation type="submission" date="2021-09" db="EMBL/GenBank/DDBJ databases">
        <authorList>
            <person name="Martin H S."/>
        </authorList>
    </citation>
    <scope>NUCLEOTIDE SEQUENCE</scope>
</reference>
<evidence type="ECO:0000256" key="1">
    <source>
        <dbReference type="SAM" id="MobiDB-lite"/>
    </source>
</evidence>
<protein>
    <submittedName>
        <fullName evidence="2">(African queen) hypothetical protein</fullName>
    </submittedName>
</protein>
<organism evidence="2 3">
    <name type="scientific">Danaus chrysippus</name>
    <name type="common">African queen</name>
    <dbReference type="NCBI Taxonomy" id="151541"/>
    <lineage>
        <taxon>Eukaryota</taxon>
        <taxon>Metazoa</taxon>
        <taxon>Ecdysozoa</taxon>
        <taxon>Arthropoda</taxon>
        <taxon>Hexapoda</taxon>
        <taxon>Insecta</taxon>
        <taxon>Pterygota</taxon>
        <taxon>Neoptera</taxon>
        <taxon>Endopterygota</taxon>
        <taxon>Lepidoptera</taxon>
        <taxon>Glossata</taxon>
        <taxon>Ditrysia</taxon>
        <taxon>Papilionoidea</taxon>
        <taxon>Nymphalidae</taxon>
        <taxon>Danainae</taxon>
        <taxon>Danaini</taxon>
        <taxon>Danaina</taxon>
        <taxon>Danaus</taxon>
        <taxon>Anosia</taxon>
    </lineage>
</organism>
<feature type="region of interest" description="Disordered" evidence="1">
    <location>
        <begin position="48"/>
        <end position="68"/>
    </location>
</feature>
<evidence type="ECO:0000313" key="3">
    <source>
        <dbReference type="Proteomes" id="UP000789524"/>
    </source>
</evidence>
<comment type="caution">
    <text evidence="2">The sequence shown here is derived from an EMBL/GenBank/DDBJ whole genome shotgun (WGS) entry which is preliminary data.</text>
</comment>
<feature type="compositionally biased region" description="Polar residues" evidence="1">
    <location>
        <begin position="48"/>
        <end position="61"/>
    </location>
</feature>
<feature type="compositionally biased region" description="Basic and acidic residues" evidence="1">
    <location>
        <begin position="160"/>
        <end position="170"/>
    </location>
</feature>
<accession>A0A8J2RAV5</accession>
<evidence type="ECO:0000313" key="2">
    <source>
        <dbReference type="EMBL" id="CAG9575557.1"/>
    </source>
</evidence>
<keyword evidence="3" id="KW-1185">Reference proteome</keyword>
<dbReference type="AlphaFoldDB" id="A0A8J2RAV5"/>
<proteinExistence type="predicted"/>
<dbReference type="EMBL" id="CAKASE010000074">
    <property type="protein sequence ID" value="CAG9575557.1"/>
    <property type="molecule type" value="Genomic_DNA"/>
</dbReference>
<feature type="compositionally biased region" description="Acidic residues" evidence="1">
    <location>
        <begin position="21"/>
        <end position="33"/>
    </location>
</feature>
<dbReference type="OrthoDB" id="122438at2759"/>
<dbReference type="Proteomes" id="UP000789524">
    <property type="component" value="Unassembled WGS sequence"/>
</dbReference>
<feature type="region of interest" description="Disordered" evidence="1">
    <location>
        <begin position="138"/>
        <end position="170"/>
    </location>
</feature>
<feature type="region of interest" description="Disordered" evidence="1">
    <location>
        <begin position="20"/>
        <end position="39"/>
    </location>
</feature>
<name>A0A8J2RAV5_9NEOP</name>